<organism evidence="8 9">
    <name type="scientific">Ceratitis capitata</name>
    <name type="common">Mediterranean fruit fly</name>
    <name type="synonym">Tephritis capitata</name>
    <dbReference type="NCBI Taxonomy" id="7213"/>
    <lineage>
        <taxon>Eukaryota</taxon>
        <taxon>Metazoa</taxon>
        <taxon>Ecdysozoa</taxon>
        <taxon>Arthropoda</taxon>
        <taxon>Hexapoda</taxon>
        <taxon>Insecta</taxon>
        <taxon>Pterygota</taxon>
        <taxon>Neoptera</taxon>
        <taxon>Endopterygota</taxon>
        <taxon>Diptera</taxon>
        <taxon>Brachycera</taxon>
        <taxon>Muscomorpha</taxon>
        <taxon>Tephritoidea</taxon>
        <taxon>Tephritidae</taxon>
        <taxon>Ceratitis</taxon>
        <taxon>Ceratitis</taxon>
    </lineage>
</organism>
<evidence type="ECO:0000256" key="3">
    <source>
        <dbReference type="ARBA" id="ARBA00022692"/>
    </source>
</evidence>
<comment type="subunit">
    <text evidence="7">Component of the dolichol-phosphate mannose (DPM) synthase complex.</text>
</comment>
<evidence type="ECO:0000256" key="4">
    <source>
        <dbReference type="ARBA" id="ARBA00022824"/>
    </source>
</evidence>
<keyword evidence="9" id="KW-1185">Reference proteome</keyword>
<sequence length="95" mass="11025">MGMTNLERWLMYLSLFAIPYLAIVTGFLQAPVLTKWEIEIQLLPLVLLVLFGVYSATVVLYRTFTFNDCPYAAKELQEQIELARKDLKTKGFTFR</sequence>
<dbReference type="EMBL" id="CAJHJT010000001">
    <property type="protein sequence ID" value="CAD6993530.1"/>
    <property type="molecule type" value="Genomic_DNA"/>
</dbReference>
<dbReference type="GO" id="GO:0005789">
    <property type="term" value="C:endoplasmic reticulum membrane"/>
    <property type="evidence" value="ECO:0007669"/>
    <property type="project" value="UniProtKB-SubCell"/>
</dbReference>
<dbReference type="Proteomes" id="UP000606786">
    <property type="component" value="Unassembled WGS sequence"/>
</dbReference>
<evidence type="ECO:0000256" key="6">
    <source>
        <dbReference type="ARBA" id="ARBA00023136"/>
    </source>
</evidence>
<dbReference type="OrthoDB" id="2014333at2759"/>
<comment type="function">
    <text evidence="7">Stabilizer subunit of the dolichol-phosphate mannose (DPM) synthase complex; tethers catalytic subunit to the ER.</text>
</comment>
<keyword evidence="3 7" id="KW-0812">Transmembrane</keyword>
<protein>
    <recommendedName>
        <fullName evidence="7">Dolichol-phosphate mannosyltransferase subunit 3</fullName>
    </recommendedName>
</protein>
<comment type="similarity">
    <text evidence="2 7">Belongs to the DPM3 family.</text>
</comment>
<dbReference type="PANTHER" id="PTHR16433">
    <property type="entry name" value="DOLICHOL-PHOSPHATE MANNOSYLTRANSFERASE SUBUNIT 3"/>
    <property type="match status" value="1"/>
</dbReference>
<keyword evidence="4 7" id="KW-0256">Endoplasmic reticulum</keyword>
<dbReference type="KEGG" id="ccat:101461875"/>
<dbReference type="UniPathway" id="UPA00378"/>
<keyword evidence="5 7" id="KW-1133">Transmembrane helix</keyword>
<evidence type="ECO:0000313" key="9">
    <source>
        <dbReference type="Proteomes" id="UP000606786"/>
    </source>
</evidence>
<dbReference type="AlphaFoldDB" id="A0A811U519"/>
<comment type="pathway">
    <text evidence="7">Protein modification; protein glycosylation.</text>
</comment>
<dbReference type="GO" id="GO:0033185">
    <property type="term" value="C:dolichol-phosphate-mannose synthase complex"/>
    <property type="evidence" value="ECO:0007669"/>
    <property type="project" value="TreeGrafter"/>
</dbReference>
<dbReference type="Pfam" id="PF08285">
    <property type="entry name" value="DPM3"/>
    <property type="match status" value="1"/>
</dbReference>
<evidence type="ECO:0000256" key="2">
    <source>
        <dbReference type="ARBA" id="ARBA00010430"/>
    </source>
</evidence>
<evidence type="ECO:0000256" key="7">
    <source>
        <dbReference type="RuleBase" id="RU365085"/>
    </source>
</evidence>
<evidence type="ECO:0000256" key="5">
    <source>
        <dbReference type="ARBA" id="ARBA00022989"/>
    </source>
</evidence>
<accession>A0A811U519</accession>
<dbReference type="GO" id="GO:0006506">
    <property type="term" value="P:GPI anchor biosynthetic process"/>
    <property type="evidence" value="ECO:0007669"/>
    <property type="project" value="TreeGrafter"/>
</dbReference>
<dbReference type="PANTHER" id="PTHR16433:SF0">
    <property type="entry name" value="DOLICHOL-PHOSPHATE MANNOSYLTRANSFERASE SUBUNIT 3"/>
    <property type="match status" value="1"/>
</dbReference>
<feature type="transmembrane region" description="Helical" evidence="7">
    <location>
        <begin position="42"/>
        <end position="61"/>
    </location>
</feature>
<proteinExistence type="inferred from homology"/>
<evidence type="ECO:0000256" key="1">
    <source>
        <dbReference type="ARBA" id="ARBA00004477"/>
    </source>
</evidence>
<gene>
    <name evidence="8" type="ORF">CCAP1982_LOCUS2342</name>
</gene>
<comment type="subcellular location">
    <subcellularLocation>
        <location evidence="1 7">Endoplasmic reticulum membrane</location>
        <topology evidence="1 7">Multi-pass membrane protein</topology>
    </subcellularLocation>
</comment>
<dbReference type="InterPro" id="IPR013174">
    <property type="entry name" value="DPM3"/>
</dbReference>
<name>A0A811U519_CERCA</name>
<keyword evidence="6 7" id="KW-0472">Membrane</keyword>
<feature type="transmembrane region" description="Helical" evidence="7">
    <location>
        <begin position="9"/>
        <end position="30"/>
    </location>
</feature>
<evidence type="ECO:0000313" key="8">
    <source>
        <dbReference type="EMBL" id="CAD6993530.1"/>
    </source>
</evidence>
<comment type="caution">
    <text evidence="8">The sequence shown here is derived from an EMBL/GenBank/DDBJ whole genome shotgun (WGS) entry which is preliminary data.</text>
</comment>
<reference evidence="8" key="1">
    <citation type="submission" date="2020-11" db="EMBL/GenBank/DDBJ databases">
        <authorList>
            <person name="Whitehead M."/>
        </authorList>
    </citation>
    <scope>NUCLEOTIDE SEQUENCE</scope>
    <source>
        <strain evidence="8">EGII</strain>
    </source>
</reference>